<evidence type="ECO:0000313" key="1">
    <source>
        <dbReference type="Proteomes" id="UP000515146"/>
    </source>
</evidence>
<protein>
    <submittedName>
        <fullName evidence="2">Uncharacterized protein LOC113788867</fullName>
    </submittedName>
</protein>
<name>A0A6P6XMJ8_DERPT</name>
<reference evidence="2" key="1">
    <citation type="submission" date="2025-08" db="UniProtKB">
        <authorList>
            <consortium name="RefSeq"/>
        </authorList>
    </citation>
    <scope>IDENTIFICATION</scope>
    <source>
        <strain evidence="2">Airmid</strain>
    </source>
</reference>
<keyword evidence="1" id="KW-1185">Reference proteome</keyword>
<gene>
    <name evidence="2" type="primary">LOC113788867</name>
</gene>
<evidence type="ECO:0000313" key="2">
    <source>
        <dbReference type="RefSeq" id="XP_027194131.1"/>
    </source>
</evidence>
<dbReference type="SUPFAM" id="SSF48452">
    <property type="entry name" value="TPR-like"/>
    <property type="match status" value="1"/>
</dbReference>
<dbReference type="OrthoDB" id="6511252at2759"/>
<organism evidence="1 2">
    <name type="scientific">Dermatophagoides pteronyssinus</name>
    <name type="common">European house dust mite</name>
    <dbReference type="NCBI Taxonomy" id="6956"/>
    <lineage>
        <taxon>Eukaryota</taxon>
        <taxon>Metazoa</taxon>
        <taxon>Ecdysozoa</taxon>
        <taxon>Arthropoda</taxon>
        <taxon>Chelicerata</taxon>
        <taxon>Arachnida</taxon>
        <taxon>Acari</taxon>
        <taxon>Acariformes</taxon>
        <taxon>Sarcoptiformes</taxon>
        <taxon>Astigmata</taxon>
        <taxon>Psoroptidia</taxon>
        <taxon>Analgoidea</taxon>
        <taxon>Pyroglyphidae</taxon>
        <taxon>Dermatophagoidinae</taxon>
        <taxon>Dermatophagoides</taxon>
    </lineage>
</organism>
<accession>A0A6P6XMJ8</accession>
<dbReference type="Proteomes" id="UP000515146">
    <property type="component" value="Unplaced"/>
</dbReference>
<proteinExistence type="predicted"/>
<dbReference type="AlphaFoldDB" id="A0A6P6XMJ8"/>
<dbReference type="GeneID" id="113788867"/>
<dbReference type="InParanoid" id="A0A6P6XMJ8"/>
<sequence>MLSKDKILLQNTISESQVQEIAEKYCIAFKEHQLNADQELEYGQMLLQSPFEQDHLTAIQVFNEVIRFRRMDPAMTLEFYVGLIIGYIKIKDLDQAKNILETCRQRNSFNVEQLERLEMIEKWIKNRNQSFFWGAVTFAAGIAAIALMSAMGKKQ</sequence>
<dbReference type="KEGG" id="dpte:113788867"/>
<dbReference type="Gene3D" id="1.25.40.10">
    <property type="entry name" value="Tetratricopeptide repeat domain"/>
    <property type="match status" value="1"/>
</dbReference>
<dbReference type="InterPro" id="IPR011990">
    <property type="entry name" value="TPR-like_helical_dom_sf"/>
</dbReference>
<dbReference type="RefSeq" id="XP_027194131.1">
    <property type="nucleotide sequence ID" value="XM_027338330.1"/>
</dbReference>